<proteinExistence type="predicted"/>
<dbReference type="EMBL" id="PCQE01000023">
    <property type="protein sequence ID" value="PRC02899.1"/>
    <property type="molecule type" value="Genomic_DNA"/>
</dbReference>
<evidence type="ECO:0000313" key="2">
    <source>
        <dbReference type="Proteomes" id="UP000239458"/>
    </source>
</evidence>
<comment type="caution">
    <text evidence="1">The sequence shown here is derived from an EMBL/GenBank/DDBJ whole genome shotgun (WGS) entry which is preliminary data.</text>
</comment>
<protein>
    <submittedName>
        <fullName evidence="1">Uncharacterized protein</fullName>
    </submittedName>
</protein>
<evidence type="ECO:0000313" key="1">
    <source>
        <dbReference type="EMBL" id="PRC02899.1"/>
    </source>
</evidence>
<sequence>MDVQQFVWVPYAAVGASLLAKVVNDDAGRLVPRVALRFFASKLAPTGQRYQLFSISTCRVSLRQNNPTIRLTPVTTTGYHNP</sequence>
<dbReference type="Proteomes" id="UP000239458">
    <property type="component" value="Unassembled WGS sequence"/>
</dbReference>
<dbReference type="AlphaFoldDB" id="A0A2S9DNU9"/>
<name>A0A2S9DNU9_PSECE</name>
<gene>
    <name evidence="1" type="ORF">CQ006_15025</name>
</gene>
<accession>A0A2S9DNU9</accession>
<reference evidence="1 2" key="1">
    <citation type="submission" date="2017-09" db="EMBL/GenBank/DDBJ databases">
        <title>Genomic, metabolic, and phenotypic characteristics of bacterial isolates from the natural microbiome of the model nematode Caenorhabditis elegans.</title>
        <authorList>
            <person name="Zimmermann J."/>
            <person name="Obeng N."/>
            <person name="Yang W."/>
            <person name="Obeng O."/>
            <person name="Kissoyan K."/>
            <person name="Pees B."/>
            <person name="Dirksen P."/>
            <person name="Hoppner M."/>
            <person name="Franke A."/>
            <person name="Rosenstiel P."/>
            <person name="Leippe M."/>
            <person name="Dierking K."/>
            <person name="Kaleta C."/>
            <person name="Schulenburg H."/>
        </authorList>
    </citation>
    <scope>NUCLEOTIDE SEQUENCE [LARGE SCALE GENOMIC DNA]</scope>
    <source>
        <strain evidence="1 2">MYb184</strain>
    </source>
</reference>
<organism evidence="1 2">
    <name type="scientific">Pseudomonas cedrina</name>
    <dbReference type="NCBI Taxonomy" id="651740"/>
    <lineage>
        <taxon>Bacteria</taxon>
        <taxon>Pseudomonadati</taxon>
        <taxon>Pseudomonadota</taxon>
        <taxon>Gammaproteobacteria</taxon>
        <taxon>Pseudomonadales</taxon>
        <taxon>Pseudomonadaceae</taxon>
        <taxon>Pseudomonas</taxon>
    </lineage>
</organism>